<organism evidence="2 3">
    <name type="scientific">Cuscuta epithymum</name>
    <dbReference type="NCBI Taxonomy" id="186058"/>
    <lineage>
        <taxon>Eukaryota</taxon>
        <taxon>Viridiplantae</taxon>
        <taxon>Streptophyta</taxon>
        <taxon>Embryophyta</taxon>
        <taxon>Tracheophyta</taxon>
        <taxon>Spermatophyta</taxon>
        <taxon>Magnoliopsida</taxon>
        <taxon>eudicotyledons</taxon>
        <taxon>Gunneridae</taxon>
        <taxon>Pentapetalae</taxon>
        <taxon>asterids</taxon>
        <taxon>lamiids</taxon>
        <taxon>Solanales</taxon>
        <taxon>Convolvulaceae</taxon>
        <taxon>Cuscuteae</taxon>
        <taxon>Cuscuta</taxon>
        <taxon>Cuscuta subgen. Cuscuta</taxon>
    </lineage>
</organism>
<feature type="compositionally biased region" description="Polar residues" evidence="1">
    <location>
        <begin position="1"/>
        <end position="16"/>
    </location>
</feature>
<feature type="compositionally biased region" description="Basic and acidic residues" evidence="1">
    <location>
        <begin position="78"/>
        <end position="89"/>
    </location>
</feature>
<sequence>MVLQSGPNARNKNQLAKYSEEGSSRSMHMCNTAAAGVDNPQPIPHIGGGRDCGHFIDDKMHHAGYSSVAFKPVNSDQQSKEQCYDDDVHGFGGDGQDGSSVDYQHRPPPHGQNGMNHPFTIAESNKLMSGGTGIQIVDGIIRYPTYKEEQIIKEHQMRRPNIYFNRSSINIDD</sequence>
<comment type="caution">
    <text evidence="2">The sequence shown here is derived from an EMBL/GenBank/DDBJ whole genome shotgun (WGS) entry which is preliminary data.</text>
</comment>
<evidence type="ECO:0000256" key="1">
    <source>
        <dbReference type="SAM" id="MobiDB-lite"/>
    </source>
</evidence>
<proteinExistence type="predicted"/>
<evidence type="ECO:0000313" key="3">
    <source>
        <dbReference type="Proteomes" id="UP001152523"/>
    </source>
</evidence>
<feature type="region of interest" description="Disordered" evidence="1">
    <location>
        <begin position="1"/>
        <end position="23"/>
    </location>
</feature>
<name>A0AAV0C8H2_9ASTE</name>
<reference evidence="2" key="1">
    <citation type="submission" date="2022-07" db="EMBL/GenBank/DDBJ databases">
        <authorList>
            <person name="Macas J."/>
            <person name="Novak P."/>
            <person name="Neumann P."/>
        </authorList>
    </citation>
    <scope>NUCLEOTIDE SEQUENCE</scope>
</reference>
<dbReference type="Proteomes" id="UP001152523">
    <property type="component" value="Unassembled WGS sequence"/>
</dbReference>
<accession>A0AAV0C8H2</accession>
<protein>
    <submittedName>
        <fullName evidence="2">Uncharacterized protein</fullName>
    </submittedName>
</protein>
<feature type="region of interest" description="Disordered" evidence="1">
    <location>
        <begin position="74"/>
        <end position="94"/>
    </location>
</feature>
<gene>
    <name evidence="2" type="ORF">CEPIT_LOCUS3864</name>
</gene>
<evidence type="ECO:0000313" key="2">
    <source>
        <dbReference type="EMBL" id="CAH9071421.1"/>
    </source>
</evidence>
<keyword evidence="3" id="KW-1185">Reference proteome</keyword>
<dbReference type="AlphaFoldDB" id="A0AAV0C8H2"/>
<dbReference type="EMBL" id="CAMAPF010000020">
    <property type="protein sequence ID" value="CAH9071421.1"/>
    <property type="molecule type" value="Genomic_DNA"/>
</dbReference>